<reference evidence="2 3" key="2">
    <citation type="submission" date="2018-11" db="EMBL/GenBank/DDBJ databases">
        <authorList>
            <consortium name="Pathogen Informatics"/>
        </authorList>
    </citation>
    <scope>NUCLEOTIDE SEQUENCE [LARGE SCALE GENOMIC DNA]</scope>
</reference>
<evidence type="ECO:0000313" key="4">
    <source>
        <dbReference type="WBParaSite" id="GPUH_0000812801-mRNA-1"/>
    </source>
</evidence>
<gene>
    <name evidence="2" type="ORF">GPUH_LOCUS8121</name>
</gene>
<reference evidence="4" key="1">
    <citation type="submission" date="2016-06" db="UniProtKB">
        <authorList>
            <consortium name="WormBaseParasite"/>
        </authorList>
    </citation>
    <scope>IDENTIFICATION</scope>
</reference>
<dbReference type="Proteomes" id="UP000271098">
    <property type="component" value="Unassembled WGS sequence"/>
</dbReference>
<accession>A0A183DHC8</accession>
<proteinExistence type="predicted"/>
<protein>
    <submittedName>
        <fullName evidence="4">Nucleoporin_N domain-containing protein</fullName>
    </submittedName>
</protein>
<dbReference type="WBParaSite" id="GPUH_0000812801-mRNA-1">
    <property type="protein sequence ID" value="GPUH_0000812801-mRNA-1"/>
    <property type="gene ID" value="GPUH_0000812801"/>
</dbReference>
<sequence>MLNFSMFLLLPSIVCIETECRCVIWHYECESPLLRVMSCSEHDLIITVHSNGGIAWRAWSAVEDEKGNTALHYEPLLIAETQRQTAHHRIVAAALCPVTQITVALLYNSGSIALYQLSFEEDKRLVPYRARYITDIISVDENLRCSAKGSLK</sequence>
<feature type="chain" id="PRO_5043138753" evidence="1">
    <location>
        <begin position="21"/>
        <end position="152"/>
    </location>
</feature>
<evidence type="ECO:0000313" key="3">
    <source>
        <dbReference type="Proteomes" id="UP000271098"/>
    </source>
</evidence>
<evidence type="ECO:0000256" key="1">
    <source>
        <dbReference type="SAM" id="SignalP"/>
    </source>
</evidence>
<organism evidence="4">
    <name type="scientific">Gongylonema pulchrum</name>
    <dbReference type="NCBI Taxonomy" id="637853"/>
    <lineage>
        <taxon>Eukaryota</taxon>
        <taxon>Metazoa</taxon>
        <taxon>Ecdysozoa</taxon>
        <taxon>Nematoda</taxon>
        <taxon>Chromadorea</taxon>
        <taxon>Rhabditida</taxon>
        <taxon>Spirurina</taxon>
        <taxon>Spiruromorpha</taxon>
        <taxon>Spiruroidea</taxon>
        <taxon>Gongylonematidae</taxon>
        <taxon>Gongylonema</taxon>
    </lineage>
</organism>
<dbReference type="AlphaFoldDB" id="A0A183DHC8"/>
<name>A0A183DHC8_9BILA</name>
<keyword evidence="1" id="KW-0732">Signal</keyword>
<keyword evidence="3" id="KW-1185">Reference proteome</keyword>
<feature type="signal peptide" evidence="1">
    <location>
        <begin position="1"/>
        <end position="20"/>
    </location>
</feature>
<evidence type="ECO:0000313" key="2">
    <source>
        <dbReference type="EMBL" id="VDK60867.1"/>
    </source>
</evidence>
<dbReference type="EMBL" id="UYRT01022818">
    <property type="protein sequence ID" value="VDK60867.1"/>
    <property type="molecule type" value="Genomic_DNA"/>
</dbReference>
<dbReference type="OrthoDB" id="1291858at2759"/>